<feature type="transmembrane region" description="Helical" evidence="2">
    <location>
        <begin position="223"/>
        <end position="243"/>
    </location>
</feature>
<dbReference type="RefSeq" id="WP_344389064.1">
    <property type="nucleotide sequence ID" value="NZ_BAAASJ010000022.1"/>
</dbReference>
<keyword evidence="2" id="KW-0472">Membrane</keyword>
<feature type="chain" id="PRO_5045510361" description="LPXTG cell wall anchor domain-containing protein" evidence="3">
    <location>
        <begin position="27"/>
        <end position="253"/>
    </location>
</feature>
<name>A0ABP6CVF0_9ACTN</name>
<evidence type="ECO:0008006" key="6">
    <source>
        <dbReference type="Google" id="ProtNLM"/>
    </source>
</evidence>
<organism evidence="4 5">
    <name type="scientific">Streptomyces vastus</name>
    <dbReference type="NCBI Taxonomy" id="285451"/>
    <lineage>
        <taxon>Bacteria</taxon>
        <taxon>Bacillati</taxon>
        <taxon>Actinomycetota</taxon>
        <taxon>Actinomycetes</taxon>
        <taxon>Kitasatosporales</taxon>
        <taxon>Streptomycetaceae</taxon>
        <taxon>Streptomyces</taxon>
    </lineage>
</organism>
<keyword evidence="3" id="KW-0732">Signal</keyword>
<evidence type="ECO:0000256" key="3">
    <source>
        <dbReference type="SAM" id="SignalP"/>
    </source>
</evidence>
<feature type="compositionally biased region" description="Polar residues" evidence="1">
    <location>
        <begin position="197"/>
        <end position="216"/>
    </location>
</feature>
<proteinExistence type="predicted"/>
<evidence type="ECO:0000256" key="1">
    <source>
        <dbReference type="SAM" id="MobiDB-lite"/>
    </source>
</evidence>
<keyword evidence="2" id="KW-1133">Transmembrane helix</keyword>
<feature type="compositionally biased region" description="Basic and acidic residues" evidence="1">
    <location>
        <begin position="170"/>
        <end position="196"/>
    </location>
</feature>
<comment type="caution">
    <text evidence="4">The sequence shown here is derived from an EMBL/GenBank/DDBJ whole genome shotgun (WGS) entry which is preliminary data.</text>
</comment>
<protein>
    <recommendedName>
        <fullName evidence="6">LPXTG cell wall anchor domain-containing protein</fullName>
    </recommendedName>
</protein>
<feature type="signal peptide" evidence="3">
    <location>
        <begin position="1"/>
        <end position="26"/>
    </location>
</feature>
<evidence type="ECO:0000256" key="2">
    <source>
        <dbReference type="SAM" id="Phobius"/>
    </source>
</evidence>
<evidence type="ECO:0000313" key="4">
    <source>
        <dbReference type="EMBL" id="GAA2629314.1"/>
    </source>
</evidence>
<reference evidence="5" key="1">
    <citation type="journal article" date="2019" name="Int. J. Syst. Evol. Microbiol.">
        <title>The Global Catalogue of Microorganisms (GCM) 10K type strain sequencing project: providing services to taxonomists for standard genome sequencing and annotation.</title>
        <authorList>
            <consortium name="The Broad Institute Genomics Platform"/>
            <consortium name="The Broad Institute Genome Sequencing Center for Infectious Disease"/>
            <person name="Wu L."/>
            <person name="Ma J."/>
        </authorList>
    </citation>
    <scope>NUCLEOTIDE SEQUENCE [LARGE SCALE GENOMIC DNA]</scope>
    <source>
        <strain evidence="5">JCM 4524</strain>
    </source>
</reference>
<keyword evidence="2" id="KW-0812">Transmembrane</keyword>
<gene>
    <name evidence="4" type="ORF">GCM10010307_19990</name>
</gene>
<dbReference type="EMBL" id="BAAASJ010000022">
    <property type="protein sequence ID" value="GAA2629314.1"/>
    <property type="molecule type" value="Genomic_DNA"/>
</dbReference>
<accession>A0ABP6CVF0</accession>
<evidence type="ECO:0000313" key="5">
    <source>
        <dbReference type="Proteomes" id="UP001500151"/>
    </source>
</evidence>
<sequence>MPRRPGRHVALAAATASLIAATPLVAAEPAFAQYPPAPNVVIDDDTVAPGDSITFTATGFESGEEVVVSLVPAGGAAAGGATVGAGATGGAATALLRTSPSSVRAFMAAAPVGDEDKGTVVLGTFTADENGVVTGTVTIPSNTRPGVYLLRLVGQSSGLKLTARLTVEGDGDHDHGHDYGDDVGHNERSGSVDSHDGNGSSPVSGRGNGPSSLANTGSSDVRVAMLTAAGGVLLLGGGTLVIARRRRTDAQRG</sequence>
<keyword evidence="5" id="KW-1185">Reference proteome</keyword>
<dbReference type="Proteomes" id="UP001500151">
    <property type="component" value="Unassembled WGS sequence"/>
</dbReference>
<feature type="region of interest" description="Disordered" evidence="1">
    <location>
        <begin position="168"/>
        <end position="216"/>
    </location>
</feature>